<sequence length="67" mass="7798">MDKRRKKEEAVNDPCQLPPFHRSWKENIKFVLYIPHFASVAKQTWHQELLKEGKSSSHLVAPLTSSP</sequence>
<keyword evidence="2" id="KW-1185">Reference proteome</keyword>
<reference evidence="1 2" key="1">
    <citation type="journal article" date="2006" name="Science">
        <title>The genome of black cottonwood, Populus trichocarpa (Torr. &amp; Gray).</title>
        <authorList>
            <person name="Tuskan G.A."/>
            <person name="Difazio S."/>
            <person name="Jansson S."/>
            <person name="Bohlmann J."/>
            <person name="Grigoriev I."/>
            <person name="Hellsten U."/>
            <person name="Putnam N."/>
            <person name="Ralph S."/>
            <person name="Rombauts S."/>
            <person name="Salamov A."/>
            <person name="Schein J."/>
            <person name="Sterck L."/>
            <person name="Aerts A."/>
            <person name="Bhalerao R.R."/>
            <person name="Bhalerao R.P."/>
            <person name="Blaudez D."/>
            <person name="Boerjan W."/>
            <person name="Brun A."/>
            <person name="Brunner A."/>
            <person name="Busov V."/>
            <person name="Campbell M."/>
            <person name="Carlson J."/>
            <person name="Chalot M."/>
            <person name="Chapman J."/>
            <person name="Chen G.L."/>
            <person name="Cooper D."/>
            <person name="Coutinho P.M."/>
            <person name="Couturier J."/>
            <person name="Covert S."/>
            <person name="Cronk Q."/>
            <person name="Cunningham R."/>
            <person name="Davis J."/>
            <person name="Degroeve S."/>
            <person name="Dejardin A."/>
            <person name="Depamphilis C."/>
            <person name="Detter J."/>
            <person name="Dirks B."/>
            <person name="Dubchak I."/>
            <person name="Duplessis S."/>
            <person name="Ehlting J."/>
            <person name="Ellis B."/>
            <person name="Gendler K."/>
            <person name="Goodstein D."/>
            <person name="Gribskov M."/>
            <person name="Grimwood J."/>
            <person name="Groover A."/>
            <person name="Gunter L."/>
            <person name="Hamberger B."/>
            <person name="Heinze B."/>
            <person name="Helariutta Y."/>
            <person name="Henrissat B."/>
            <person name="Holligan D."/>
            <person name="Holt R."/>
            <person name="Huang W."/>
            <person name="Islam-Faridi N."/>
            <person name="Jones S."/>
            <person name="Jones-Rhoades M."/>
            <person name="Jorgensen R."/>
            <person name="Joshi C."/>
            <person name="Kangasjarvi J."/>
            <person name="Karlsson J."/>
            <person name="Kelleher C."/>
            <person name="Kirkpatrick R."/>
            <person name="Kirst M."/>
            <person name="Kohler A."/>
            <person name="Kalluri U."/>
            <person name="Larimer F."/>
            <person name="Leebens-Mack J."/>
            <person name="Leple J.C."/>
            <person name="Locascio P."/>
            <person name="Lou Y."/>
            <person name="Lucas S."/>
            <person name="Martin F."/>
            <person name="Montanini B."/>
            <person name="Napoli C."/>
            <person name="Nelson D.R."/>
            <person name="Nelson C."/>
            <person name="Nieminen K."/>
            <person name="Nilsson O."/>
            <person name="Pereda V."/>
            <person name="Peter G."/>
            <person name="Philippe R."/>
            <person name="Pilate G."/>
            <person name="Poliakov A."/>
            <person name="Razumovskaya J."/>
            <person name="Richardson P."/>
            <person name="Rinaldi C."/>
            <person name="Ritland K."/>
            <person name="Rouze P."/>
            <person name="Ryaboy D."/>
            <person name="Schmutz J."/>
            <person name="Schrader J."/>
            <person name="Segerman B."/>
            <person name="Shin H."/>
            <person name="Siddiqui A."/>
            <person name="Sterky F."/>
            <person name="Terry A."/>
            <person name="Tsai C.J."/>
            <person name="Uberbacher E."/>
            <person name="Unneberg P."/>
            <person name="Vahala J."/>
            <person name="Wall K."/>
            <person name="Wessler S."/>
            <person name="Yang G."/>
            <person name="Yin T."/>
            <person name="Douglas C."/>
            <person name="Marra M."/>
            <person name="Sandberg G."/>
            <person name="Van de Peer Y."/>
            <person name="Rokhsar D."/>
        </authorList>
    </citation>
    <scope>NUCLEOTIDE SEQUENCE [LARGE SCALE GENOMIC DNA]</scope>
    <source>
        <strain evidence="2">cv. Nisqually</strain>
    </source>
</reference>
<proteinExistence type="predicted"/>
<comment type="caution">
    <text evidence="1">The sequence shown here is derived from an EMBL/GenBank/DDBJ whole genome shotgun (WGS) entry which is preliminary data.</text>
</comment>
<evidence type="ECO:0000313" key="2">
    <source>
        <dbReference type="Proteomes" id="UP000006729"/>
    </source>
</evidence>
<protein>
    <submittedName>
        <fullName evidence="1">Uncharacterized protein</fullName>
    </submittedName>
</protein>
<accession>A0ACC0SCB0</accession>
<dbReference type="Proteomes" id="UP000006729">
    <property type="component" value="Chromosome 10"/>
</dbReference>
<gene>
    <name evidence="1" type="ORF">POPTR_010G084201v4</name>
</gene>
<dbReference type="EMBL" id="CM009299">
    <property type="protein sequence ID" value="KAI9386835.1"/>
    <property type="molecule type" value="Genomic_DNA"/>
</dbReference>
<name>A0ACC0SCB0_POPTR</name>
<organism evidence="1 2">
    <name type="scientific">Populus trichocarpa</name>
    <name type="common">Western balsam poplar</name>
    <name type="synonym">Populus balsamifera subsp. trichocarpa</name>
    <dbReference type="NCBI Taxonomy" id="3694"/>
    <lineage>
        <taxon>Eukaryota</taxon>
        <taxon>Viridiplantae</taxon>
        <taxon>Streptophyta</taxon>
        <taxon>Embryophyta</taxon>
        <taxon>Tracheophyta</taxon>
        <taxon>Spermatophyta</taxon>
        <taxon>Magnoliopsida</taxon>
        <taxon>eudicotyledons</taxon>
        <taxon>Gunneridae</taxon>
        <taxon>Pentapetalae</taxon>
        <taxon>rosids</taxon>
        <taxon>fabids</taxon>
        <taxon>Malpighiales</taxon>
        <taxon>Salicaceae</taxon>
        <taxon>Saliceae</taxon>
        <taxon>Populus</taxon>
    </lineage>
</organism>
<evidence type="ECO:0000313" key="1">
    <source>
        <dbReference type="EMBL" id="KAI9386835.1"/>
    </source>
</evidence>